<sequence length="610" mass="65800">MNGSPLSQPEYHPIMAAYVGLLVATIVVLALLNVWVVRGRSTSRIRAVLPLHTAAMVWAGVAALELLVVDPTLGRWLVYLRTACSYLTVVLFVYFGTVYSGRSTSLRRPFNALFLGGMGIGFLGLVTDPWLGLHFDPLVRATEPFPYYRTGFSPLWQFSFVLSYVGIAMSLYYLTELLVTSQHRSRRPLVAYSLGILLGLVPGAVTFVAEVPTLPGYDHTVLGLSMVSVGTFVGAWLGMVEIAPISRDRLLETSGDGLVVCDDTGTVVDHNEEARTFFTGERAPVGSPLATVAPALAAALDDSDGSGTAWDDSASDTEFTRDGRWYSVVISPVTDGGAVSGSALLVRDVTERVENRRELRRQNEQLDEFASSVSHHLRNPLQVAAGQTELAQDRLGESPPEDVDIGRLDDLDGALDRMAAIITDLRTLAEQGKSVESTDSVPFDATVRTAWAHVDTGSATLAIERDGTIAAEQSRLLSILENLIQNSVEHGSTSNRTESDDAVEGHGPDARDDRDTADTALSITVRLTDEGFVFEDDGCGIDADLDRLFDYGYTTSSQGTGLGLCIVQTMVQSHGWSIRVDPDHDGARFVVSDAVTSVGPAEASVAWNKQ</sequence>
<dbReference type="InterPro" id="IPR004358">
    <property type="entry name" value="Sig_transdc_His_kin-like_C"/>
</dbReference>
<dbReference type="InterPro" id="IPR035965">
    <property type="entry name" value="PAS-like_dom_sf"/>
</dbReference>
<dbReference type="Gene3D" id="3.30.565.10">
    <property type="entry name" value="Histidine kinase-like ATPase, C-terminal domain"/>
    <property type="match status" value="1"/>
</dbReference>
<dbReference type="Pfam" id="PF02518">
    <property type="entry name" value="HATPase_c"/>
    <property type="match status" value="1"/>
</dbReference>
<feature type="domain" description="Histidine kinase" evidence="9">
    <location>
        <begin position="372"/>
        <end position="597"/>
    </location>
</feature>
<feature type="transmembrane region" description="Helical" evidence="8">
    <location>
        <begin position="189"/>
        <end position="209"/>
    </location>
</feature>
<dbReference type="InterPro" id="IPR031621">
    <property type="entry name" value="HisKA_7TM"/>
</dbReference>
<dbReference type="Proteomes" id="UP000783863">
    <property type="component" value="Unassembled WGS sequence"/>
</dbReference>
<dbReference type="SUPFAM" id="SSF47384">
    <property type="entry name" value="Homodimeric domain of signal transducing histidine kinase"/>
    <property type="match status" value="1"/>
</dbReference>
<feature type="compositionally biased region" description="Basic and acidic residues" evidence="7">
    <location>
        <begin position="497"/>
        <end position="517"/>
    </location>
</feature>
<dbReference type="SMART" id="SM00388">
    <property type="entry name" value="HisKA"/>
    <property type="match status" value="1"/>
</dbReference>
<dbReference type="PANTHER" id="PTHR43711">
    <property type="entry name" value="TWO-COMPONENT HISTIDINE KINASE"/>
    <property type="match status" value="1"/>
</dbReference>
<keyword evidence="4" id="KW-0808">Transferase</keyword>
<dbReference type="Gene3D" id="3.30.450.20">
    <property type="entry name" value="PAS domain"/>
    <property type="match status" value="1"/>
</dbReference>
<evidence type="ECO:0000256" key="7">
    <source>
        <dbReference type="SAM" id="MobiDB-lite"/>
    </source>
</evidence>
<dbReference type="GO" id="GO:0000155">
    <property type="term" value="F:phosphorelay sensor kinase activity"/>
    <property type="evidence" value="ECO:0007669"/>
    <property type="project" value="InterPro"/>
</dbReference>
<keyword evidence="3" id="KW-0597">Phosphoprotein</keyword>
<keyword evidence="6" id="KW-0902">Two-component regulatory system</keyword>
<evidence type="ECO:0000256" key="5">
    <source>
        <dbReference type="ARBA" id="ARBA00022777"/>
    </source>
</evidence>
<dbReference type="EC" id="2.7.13.3" evidence="2"/>
<keyword evidence="11" id="KW-1185">Reference proteome</keyword>
<dbReference type="SUPFAM" id="SSF55785">
    <property type="entry name" value="PYP-like sensor domain (PAS domain)"/>
    <property type="match status" value="1"/>
</dbReference>
<dbReference type="SMART" id="SM00387">
    <property type="entry name" value="HATPase_c"/>
    <property type="match status" value="1"/>
</dbReference>
<dbReference type="PRINTS" id="PR00344">
    <property type="entry name" value="BCTRLSENSOR"/>
</dbReference>
<keyword evidence="8" id="KW-0472">Membrane</keyword>
<feature type="region of interest" description="Disordered" evidence="7">
    <location>
        <begin position="489"/>
        <end position="517"/>
    </location>
</feature>
<dbReference type="InterPro" id="IPR050736">
    <property type="entry name" value="Sensor_HK_Regulatory"/>
</dbReference>
<evidence type="ECO:0000256" key="6">
    <source>
        <dbReference type="ARBA" id="ARBA00023012"/>
    </source>
</evidence>
<dbReference type="InterPro" id="IPR036890">
    <property type="entry name" value="HATPase_C_sf"/>
</dbReference>
<name>A0A8J7YH51_9EURY</name>
<proteinExistence type="predicted"/>
<dbReference type="Pfam" id="PF08448">
    <property type="entry name" value="PAS_4"/>
    <property type="match status" value="1"/>
</dbReference>
<evidence type="ECO:0000256" key="4">
    <source>
        <dbReference type="ARBA" id="ARBA00022679"/>
    </source>
</evidence>
<dbReference type="Gene3D" id="1.10.287.130">
    <property type="match status" value="1"/>
</dbReference>
<protein>
    <recommendedName>
        <fullName evidence="2">histidine kinase</fullName>
        <ecNumber evidence="2">2.7.13.3</ecNumber>
    </recommendedName>
</protein>
<feature type="transmembrane region" description="Helical" evidence="8">
    <location>
        <begin position="221"/>
        <end position="240"/>
    </location>
</feature>
<organism evidence="10 11">
    <name type="scientific">Haloarcula salinisoli</name>
    <dbReference type="NCBI Taxonomy" id="2487746"/>
    <lineage>
        <taxon>Archaea</taxon>
        <taxon>Methanobacteriati</taxon>
        <taxon>Methanobacteriota</taxon>
        <taxon>Stenosarchaea group</taxon>
        <taxon>Halobacteria</taxon>
        <taxon>Halobacteriales</taxon>
        <taxon>Haloarculaceae</taxon>
        <taxon>Haloarcula</taxon>
    </lineage>
</organism>
<evidence type="ECO:0000259" key="9">
    <source>
        <dbReference type="PROSITE" id="PS50109"/>
    </source>
</evidence>
<accession>A0A8J7YH51</accession>
<dbReference type="PANTHER" id="PTHR43711:SF1">
    <property type="entry name" value="HISTIDINE KINASE 1"/>
    <property type="match status" value="1"/>
</dbReference>
<dbReference type="InterPro" id="IPR005467">
    <property type="entry name" value="His_kinase_dom"/>
</dbReference>
<feature type="transmembrane region" description="Helical" evidence="8">
    <location>
        <begin position="15"/>
        <end position="36"/>
    </location>
</feature>
<feature type="transmembrane region" description="Helical" evidence="8">
    <location>
        <begin position="48"/>
        <end position="67"/>
    </location>
</feature>
<keyword evidence="5" id="KW-0418">Kinase</keyword>
<comment type="caution">
    <text evidence="10">The sequence shown here is derived from an EMBL/GenBank/DDBJ whole genome shotgun (WGS) entry which is preliminary data.</text>
</comment>
<keyword evidence="8" id="KW-0812">Transmembrane</keyword>
<keyword evidence="8" id="KW-1133">Transmembrane helix</keyword>
<dbReference type="SUPFAM" id="SSF55874">
    <property type="entry name" value="ATPase domain of HSP90 chaperone/DNA topoisomerase II/histidine kinase"/>
    <property type="match status" value="1"/>
</dbReference>
<dbReference type="Pfam" id="PF16927">
    <property type="entry name" value="HisKA_7TM"/>
    <property type="match status" value="1"/>
</dbReference>
<comment type="catalytic activity">
    <reaction evidence="1">
        <text>ATP + protein L-histidine = ADP + protein N-phospho-L-histidine.</text>
        <dbReference type="EC" id="2.7.13.3"/>
    </reaction>
</comment>
<dbReference type="Pfam" id="PF00512">
    <property type="entry name" value="HisKA"/>
    <property type="match status" value="1"/>
</dbReference>
<feature type="transmembrane region" description="Helical" evidence="8">
    <location>
        <begin position="112"/>
        <end position="135"/>
    </location>
</feature>
<reference evidence="10" key="1">
    <citation type="submission" date="2021-06" db="EMBL/GenBank/DDBJ databases">
        <title>Halomicroarcula sp. F24A a new haloarchaeum isolated from saline soil.</title>
        <authorList>
            <person name="Duran-Viseras A."/>
            <person name="Sanchez-Porro C."/>
            <person name="Ventosa A."/>
        </authorList>
    </citation>
    <scope>NUCLEOTIDE SEQUENCE</scope>
    <source>
        <strain evidence="10">F24A</strain>
    </source>
</reference>
<dbReference type="RefSeq" id="WP_220590050.1">
    <property type="nucleotide sequence ID" value="NZ_RKLQ01000006.1"/>
</dbReference>
<dbReference type="InterPro" id="IPR003594">
    <property type="entry name" value="HATPase_dom"/>
</dbReference>
<evidence type="ECO:0000313" key="10">
    <source>
        <dbReference type="EMBL" id="MBX0305855.1"/>
    </source>
</evidence>
<evidence type="ECO:0000256" key="1">
    <source>
        <dbReference type="ARBA" id="ARBA00000085"/>
    </source>
</evidence>
<evidence type="ECO:0000256" key="2">
    <source>
        <dbReference type="ARBA" id="ARBA00012438"/>
    </source>
</evidence>
<feature type="transmembrane region" description="Helical" evidence="8">
    <location>
        <begin position="79"/>
        <end position="100"/>
    </location>
</feature>
<evidence type="ECO:0000256" key="3">
    <source>
        <dbReference type="ARBA" id="ARBA00022553"/>
    </source>
</evidence>
<dbReference type="InterPro" id="IPR003661">
    <property type="entry name" value="HisK_dim/P_dom"/>
</dbReference>
<gene>
    <name evidence="10" type="ORF">EGD98_19610</name>
</gene>
<dbReference type="InterPro" id="IPR036097">
    <property type="entry name" value="HisK_dim/P_sf"/>
</dbReference>
<dbReference type="InterPro" id="IPR013656">
    <property type="entry name" value="PAS_4"/>
</dbReference>
<evidence type="ECO:0000256" key="8">
    <source>
        <dbReference type="SAM" id="Phobius"/>
    </source>
</evidence>
<dbReference type="EMBL" id="RKLQ01000006">
    <property type="protein sequence ID" value="MBX0305855.1"/>
    <property type="molecule type" value="Genomic_DNA"/>
</dbReference>
<feature type="transmembrane region" description="Helical" evidence="8">
    <location>
        <begin position="155"/>
        <end position="177"/>
    </location>
</feature>
<dbReference type="AlphaFoldDB" id="A0A8J7YH51"/>
<dbReference type="CDD" id="cd00082">
    <property type="entry name" value="HisKA"/>
    <property type="match status" value="1"/>
</dbReference>
<dbReference type="PROSITE" id="PS50109">
    <property type="entry name" value="HIS_KIN"/>
    <property type="match status" value="1"/>
</dbReference>
<evidence type="ECO:0000313" key="11">
    <source>
        <dbReference type="Proteomes" id="UP000783863"/>
    </source>
</evidence>